<dbReference type="KEGG" id="ocy:OSSY52_14580"/>
<gene>
    <name evidence="8" type="ORF">OSSY52_14580</name>
</gene>
<sequence length="392" mass="44222">MKKTLKISKFEIKKIFRNRGIFLLMIIFPIIVAYLGAEFYPEKLVQNYKVAVYNEDNSFLGRFGFLFLKQFFKWENAKEIKNKTQLKEVIREKEFDSILVIPKGFMGNLKDYKETKLYLIPNPDKLQDSMAIYTVFNALFKELSGIPDIAGGSTTEFLLKGGITVDKNRKKPKLEVLVPDLNDGTTKKTNSIDLGFQEIFAPTISVIMVLLFSMIGVGNSIAHTKESGLFDIYRANGLKTYQFIGIKFNAYLVLGIVASFISWYMYRLFGVASQGNEFYVILIILSTVFAFTAFGILISSFVKNERSAAFLLTVTTGAMIVFGDVLLPIPSSSIVKNVSYAFPIKYAVDAWRKVSILGLGMKDIKLELLILILFGIISLIISNYVIGIVEKK</sequence>
<dbReference type="PANTHER" id="PTHR30294">
    <property type="entry name" value="MEMBRANE COMPONENT OF ABC TRANSPORTER YHHJ-RELATED"/>
    <property type="match status" value="1"/>
</dbReference>
<feature type="transmembrane region" description="Helical" evidence="6">
    <location>
        <begin position="368"/>
        <end position="389"/>
    </location>
</feature>
<evidence type="ECO:0000256" key="3">
    <source>
        <dbReference type="ARBA" id="ARBA00022692"/>
    </source>
</evidence>
<reference evidence="8 9" key="1">
    <citation type="submission" date="2018-06" db="EMBL/GenBank/DDBJ databases">
        <title>Genome sequencing of Oceanotoga sp. sy52.</title>
        <authorList>
            <person name="Mori K."/>
        </authorList>
    </citation>
    <scope>NUCLEOTIDE SEQUENCE [LARGE SCALE GENOMIC DNA]</scope>
    <source>
        <strain evidence="9">sy52</strain>
    </source>
</reference>
<dbReference type="Proteomes" id="UP000516361">
    <property type="component" value="Chromosome"/>
</dbReference>
<dbReference type="InParanoid" id="A0A7G1G8M8"/>
<evidence type="ECO:0000256" key="2">
    <source>
        <dbReference type="ARBA" id="ARBA00022475"/>
    </source>
</evidence>
<dbReference type="AlphaFoldDB" id="A0A7G1G8M8"/>
<evidence type="ECO:0000256" key="5">
    <source>
        <dbReference type="ARBA" id="ARBA00023136"/>
    </source>
</evidence>
<evidence type="ECO:0000256" key="1">
    <source>
        <dbReference type="ARBA" id="ARBA00004651"/>
    </source>
</evidence>
<dbReference type="Gene3D" id="3.40.1710.10">
    <property type="entry name" value="abc type-2 transporter like domain"/>
    <property type="match status" value="1"/>
</dbReference>
<evidence type="ECO:0000256" key="4">
    <source>
        <dbReference type="ARBA" id="ARBA00022989"/>
    </source>
</evidence>
<feature type="transmembrane region" description="Helical" evidence="6">
    <location>
        <begin position="278"/>
        <end position="302"/>
    </location>
</feature>
<dbReference type="InterPro" id="IPR013525">
    <property type="entry name" value="ABC2_TM"/>
</dbReference>
<proteinExistence type="predicted"/>
<dbReference type="EMBL" id="AP018712">
    <property type="protein sequence ID" value="BBE31317.1"/>
    <property type="molecule type" value="Genomic_DNA"/>
</dbReference>
<keyword evidence="9" id="KW-1185">Reference proteome</keyword>
<organism evidence="8 9">
    <name type="scientific">Tepiditoga spiralis</name>
    <dbReference type="NCBI Taxonomy" id="2108365"/>
    <lineage>
        <taxon>Bacteria</taxon>
        <taxon>Thermotogati</taxon>
        <taxon>Thermotogota</taxon>
        <taxon>Thermotogae</taxon>
        <taxon>Petrotogales</taxon>
        <taxon>Petrotogaceae</taxon>
        <taxon>Tepiditoga</taxon>
    </lineage>
</organism>
<protein>
    <submittedName>
        <fullName evidence="8">ABC transporter permease</fullName>
    </submittedName>
</protein>
<dbReference type="InterPro" id="IPR051449">
    <property type="entry name" value="ABC-2_transporter_component"/>
</dbReference>
<evidence type="ECO:0000313" key="9">
    <source>
        <dbReference type="Proteomes" id="UP000516361"/>
    </source>
</evidence>
<evidence type="ECO:0000313" key="8">
    <source>
        <dbReference type="EMBL" id="BBE31317.1"/>
    </source>
</evidence>
<keyword evidence="2" id="KW-1003">Cell membrane</keyword>
<evidence type="ECO:0000256" key="6">
    <source>
        <dbReference type="SAM" id="Phobius"/>
    </source>
</evidence>
<keyword evidence="5 6" id="KW-0472">Membrane</keyword>
<keyword evidence="3 6" id="KW-0812">Transmembrane</keyword>
<name>A0A7G1G8M8_9BACT</name>
<dbReference type="Pfam" id="PF12698">
    <property type="entry name" value="ABC2_membrane_3"/>
    <property type="match status" value="1"/>
</dbReference>
<dbReference type="PANTHER" id="PTHR30294:SF29">
    <property type="entry name" value="MULTIDRUG ABC TRANSPORTER PERMEASE YBHS-RELATED"/>
    <property type="match status" value="1"/>
</dbReference>
<feature type="domain" description="ABC-2 type transporter transmembrane" evidence="7">
    <location>
        <begin position="22"/>
        <end position="382"/>
    </location>
</feature>
<dbReference type="GO" id="GO:0005886">
    <property type="term" value="C:plasma membrane"/>
    <property type="evidence" value="ECO:0007669"/>
    <property type="project" value="UniProtKB-SubCell"/>
</dbReference>
<comment type="subcellular location">
    <subcellularLocation>
        <location evidence="1">Cell membrane</location>
        <topology evidence="1">Multi-pass membrane protein</topology>
    </subcellularLocation>
</comment>
<accession>A0A7G1G8M8</accession>
<feature type="transmembrane region" description="Helical" evidence="6">
    <location>
        <begin position="309"/>
        <end position="329"/>
    </location>
</feature>
<feature type="transmembrane region" description="Helical" evidence="6">
    <location>
        <begin position="243"/>
        <end position="266"/>
    </location>
</feature>
<feature type="transmembrane region" description="Helical" evidence="6">
    <location>
        <begin position="21"/>
        <end position="40"/>
    </location>
</feature>
<dbReference type="RefSeq" id="WP_190613775.1">
    <property type="nucleotide sequence ID" value="NZ_AP018712.1"/>
</dbReference>
<feature type="transmembrane region" description="Helical" evidence="6">
    <location>
        <begin position="199"/>
        <end position="222"/>
    </location>
</feature>
<dbReference type="FunCoup" id="A0A7G1G8M8">
    <property type="interactions" value="31"/>
</dbReference>
<dbReference type="GO" id="GO:0140359">
    <property type="term" value="F:ABC-type transporter activity"/>
    <property type="evidence" value="ECO:0007669"/>
    <property type="project" value="InterPro"/>
</dbReference>
<evidence type="ECO:0000259" key="7">
    <source>
        <dbReference type="Pfam" id="PF12698"/>
    </source>
</evidence>
<keyword evidence="4 6" id="KW-1133">Transmembrane helix</keyword>